<accession>A0A166BKV0</accession>
<organism evidence="2 3">
    <name type="scientific">Exidia glandulosa HHB12029</name>
    <dbReference type="NCBI Taxonomy" id="1314781"/>
    <lineage>
        <taxon>Eukaryota</taxon>
        <taxon>Fungi</taxon>
        <taxon>Dikarya</taxon>
        <taxon>Basidiomycota</taxon>
        <taxon>Agaricomycotina</taxon>
        <taxon>Agaricomycetes</taxon>
        <taxon>Auriculariales</taxon>
        <taxon>Exidiaceae</taxon>
        <taxon>Exidia</taxon>
    </lineage>
</organism>
<proteinExistence type="predicted"/>
<feature type="compositionally biased region" description="Low complexity" evidence="1">
    <location>
        <begin position="62"/>
        <end position="73"/>
    </location>
</feature>
<sequence length="131" mass="13989">MLDKVQVAAKQRYAQELAAYTLMQWNDARGAAEAKAKPPVMRRASTTNEVSASQQRRNPLARSRSTMSSTGSSVDDEDRARPVTTEAARATLNAVDYTQLAPSPVVVTESGTSCQPPAASVPRNAGEESPP</sequence>
<protein>
    <submittedName>
        <fullName evidence="2">Uncharacterized protein</fullName>
    </submittedName>
</protein>
<dbReference type="InParanoid" id="A0A166BKV0"/>
<evidence type="ECO:0000256" key="1">
    <source>
        <dbReference type="SAM" id="MobiDB-lite"/>
    </source>
</evidence>
<name>A0A166BKV0_EXIGL</name>
<evidence type="ECO:0000313" key="2">
    <source>
        <dbReference type="EMBL" id="KZW02030.1"/>
    </source>
</evidence>
<dbReference type="OrthoDB" id="3262732at2759"/>
<gene>
    <name evidence="2" type="ORF">EXIGLDRAFT_708591</name>
</gene>
<dbReference type="Proteomes" id="UP000077266">
    <property type="component" value="Unassembled WGS sequence"/>
</dbReference>
<dbReference type="AlphaFoldDB" id="A0A166BKV0"/>
<dbReference type="EMBL" id="KV425890">
    <property type="protein sequence ID" value="KZW02030.1"/>
    <property type="molecule type" value="Genomic_DNA"/>
</dbReference>
<feature type="region of interest" description="Disordered" evidence="1">
    <location>
        <begin position="31"/>
        <end position="131"/>
    </location>
</feature>
<keyword evidence="3" id="KW-1185">Reference proteome</keyword>
<reference evidence="2 3" key="1">
    <citation type="journal article" date="2016" name="Mol. Biol. Evol.">
        <title>Comparative Genomics of Early-Diverging Mushroom-Forming Fungi Provides Insights into the Origins of Lignocellulose Decay Capabilities.</title>
        <authorList>
            <person name="Nagy L.G."/>
            <person name="Riley R."/>
            <person name="Tritt A."/>
            <person name="Adam C."/>
            <person name="Daum C."/>
            <person name="Floudas D."/>
            <person name="Sun H."/>
            <person name="Yadav J.S."/>
            <person name="Pangilinan J."/>
            <person name="Larsson K.H."/>
            <person name="Matsuura K."/>
            <person name="Barry K."/>
            <person name="Labutti K."/>
            <person name="Kuo R."/>
            <person name="Ohm R.A."/>
            <person name="Bhattacharya S.S."/>
            <person name="Shirouzu T."/>
            <person name="Yoshinaga Y."/>
            <person name="Martin F.M."/>
            <person name="Grigoriev I.V."/>
            <person name="Hibbett D.S."/>
        </authorList>
    </citation>
    <scope>NUCLEOTIDE SEQUENCE [LARGE SCALE GENOMIC DNA]</scope>
    <source>
        <strain evidence="2 3">HHB12029</strain>
    </source>
</reference>
<feature type="compositionally biased region" description="Polar residues" evidence="1">
    <location>
        <begin position="44"/>
        <end position="57"/>
    </location>
</feature>
<evidence type="ECO:0000313" key="3">
    <source>
        <dbReference type="Proteomes" id="UP000077266"/>
    </source>
</evidence>